<dbReference type="Gene3D" id="3.30.530.20">
    <property type="match status" value="2"/>
</dbReference>
<dbReference type="AlphaFoldDB" id="A0A2T7UNZ6"/>
<organism evidence="3 4">
    <name type="scientific">Pararhodobacter aggregans</name>
    <dbReference type="NCBI Taxonomy" id="404875"/>
    <lineage>
        <taxon>Bacteria</taxon>
        <taxon>Pseudomonadati</taxon>
        <taxon>Pseudomonadota</taxon>
        <taxon>Alphaproteobacteria</taxon>
        <taxon>Rhodobacterales</taxon>
        <taxon>Paracoccaceae</taxon>
        <taxon>Pararhodobacter</taxon>
    </lineage>
</organism>
<dbReference type="Pfam" id="PF08327">
    <property type="entry name" value="AHSA1"/>
    <property type="match status" value="2"/>
</dbReference>
<comment type="similarity">
    <text evidence="1">Belongs to the AHA1 family.</text>
</comment>
<dbReference type="EMBL" id="QDDR01000009">
    <property type="protein sequence ID" value="PVE46387.1"/>
    <property type="molecule type" value="Genomic_DNA"/>
</dbReference>
<evidence type="ECO:0000313" key="3">
    <source>
        <dbReference type="EMBL" id="PVE46387.1"/>
    </source>
</evidence>
<keyword evidence="4" id="KW-1185">Reference proteome</keyword>
<name>A0A2T7UNZ6_9RHOB</name>
<dbReference type="InterPro" id="IPR013538">
    <property type="entry name" value="ASHA1/2-like_C"/>
</dbReference>
<dbReference type="OrthoDB" id="9805228at2"/>
<dbReference type="Proteomes" id="UP000244810">
    <property type="component" value="Unassembled WGS sequence"/>
</dbReference>
<accession>A0A2T7UNZ6</accession>
<reference evidence="3 4" key="1">
    <citation type="journal article" date="2011" name="Syst. Appl. Microbiol.">
        <title>Defluviimonas denitrificans gen. nov., sp. nov., and Pararhodobacter aggregans gen. nov., sp. nov., non-phototrophic Rhodobacteraceae from the biofilter of a marine aquaculture.</title>
        <authorList>
            <person name="Foesel B.U."/>
            <person name="Drake H.L."/>
            <person name="Schramm A."/>
        </authorList>
    </citation>
    <scope>NUCLEOTIDE SEQUENCE [LARGE SCALE GENOMIC DNA]</scope>
    <source>
        <strain evidence="3 4">D1-19</strain>
    </source>
</reference>
<sequence>MTSRFATLVFERHVAAPPSALWHAWISPAARALWSAPNEAVTVEYLSADPRIGGEELSLCKVEGQPDIACAIRWLALEPNRRSVNTEVIGCDGVMLSAALVTADLLSQGEGAALKLTVQLSSLAEDMEQGYQQGFGAGLDNLVAVAHRTMVLERVIAAPPALVWEAWTDPKALPLWWGPEGFSCRTQRIDLRAGGEWVFDMIGPDGTVFPNHHKISRHDALERIDYTLHWGEDGPKHADASALFQDLGGKTKVSLCMTFSTQDEHDQAKGFGAYELGLQTLDKLARHLGV</sequence>
<feature type="domain" description="Activator of Hsp90 ATPase homologue 1/2-like C-terminal" evidence="2">
    <location>
        <begin position="16"/>
        <end position="145"/>
    </location>
</feature>
<feature type="domain" description="Activator of Hsp90 ATPase homologue 1/2-like C-terminal" evidence="2">
    <location>
        <begin position="157"/>
        <end position="288"/>
    </location>
</feature>
<comment type="caution">
    <text evidence="3">The sequence shown here is derived from an EMBL/GenBank/DDBJ whole genome shotgun (WGS) entry which is preliminary data.</text>
</comment>
<dbReference type="SUPFAM" id="SSF55961">
    <property type="entry name" value="Bet v1-like"/>
    <property type="match status" value="2"/>
</dbReference>
<protein>
    <submittedName>
        <fullName evidence="3">ATPase</fullName>
    </submittedName>
</protein>
<proteinExistence type="inferred from homology"/>
<evidence type="ECO:0000259" key="2">
    <source>
        <dbReference type="Pfam" id="PF08327"/>
    </source>
</evidence>
<evidence type="ECO:0000313" key="4">
    <source>
        <dbReference type="Proteomes" id="UP000244810"/>
    </source>
</evidence>
<gene>
    <name evidence="3" type="ORF">DDE23_17255</name>
</gene>
<dbReference type="RefSeq" id="WP_107753376.1">
    <property type="nucleotide sequence ID" value="NZ_QBKF01000009.1"/>
</dbReference>
<evidence type="ECO:0000256" key="1">
    <source>
        <dbReference type="ARBA" id="ARBA00006817"/>
    </source>
</evidence>
<dbReference type="InterPro" id="IPR023393">
    <property type="entry name" value="START-like_dom_sf"/>
</dbReference>